<accession>A0A2U3KV74</accession>
<dbReference type="EMBL" id="OMOD01000144">
    <property type="protein sequence ID" value="SPF43583.1"/>
    <property type="molecule type" value="Genomic_DNA"/>
</dbReference>
<protein>
    <submittedName>
        <fullName evidence="2">Uncharacterized protein</fullName>
    </submittedName>
</protein>
<feature type="transmembrane region" description="Helical" evidence="1">
    <location>
        <begin position="36"/>
        <end position="54"/>
    </location>
</feature>
<feature type="transmembrane region" description="Helical" evidence="1">
    <location>
        <begin position="12"/>
        <end position="30"/>
    </location>
</feature>
<evidence type="ECO:0000313" key="2">
    <source>
        <dbReference type="EMBL" id="SPF43583.1"/>
    </source>
</evidence>
<organism evidence="2 3">
    <name type="scientific">Candidatus Sulfotelmatobacter kueseliae</name>
    <dbReference type="NCBI Taxonomy" id="2042962"/>
    <lineage>
        <taxon>Bacteria</taxon>
        <taxon>Pseudomonadati</taxon>
        <taxon>Acidobacteriota</taxon>
        <taxon>Terriglobia</taxon>
        <taxon>Terriglobales</taxon>
        <taxon>Candidatus Korobacteraceae</taxon>
        <taxon>Candidatus Sulfotelmatobacter</taxon>
    </lineage>
</organism>
<name>A0A2U3KV74_9BACT</name>
<reference evidence="3" key="1">
    <citation type="submission" date="2018-02" db="EMBL/GenBank/DDBJ databases">
        <authorList>
            <person name="Hausmann B."/>
        </authorList>
    </citation>
    <scope>NUCLEOTIDE SEQUENCE [LARGE SCALE GENOMIC DNA]</scope>
    <source>
        <strain evidence="3">Peat soil MAG SbA1</strain>
    </source>
</reference>
<dbReference type="Proteomes" id="UP000238701">
    <property type="component" value="Unassembled WGS sequence"/>
</dbReference>
<dbReference type="AlphaFoldDB" id="A0A2U3KV74"/>
<sequence length="68" mass="7708">MPSLRAVRIWQWFGRIKLIPAVLAGVISALLPLPRWLRVAAGAVVYAALYCITWRRGDGSRAFPPYIW</sequence>
<keyword evidence="1" id="KW-1133">Transmembrane helix</keyword>
<evidence type="ECO:0000256" key="1">
    <source>
        <dbReference type="SAM" id="Phobius"/>
    </source>
</evidence>
<evidence type="ECO:0000313" key="3">
    <source>
        <dbReference type="Proteomes" id="UP000238701"/>
    </source>
</evidence>
<gene>
    <name evidence="2" type="ORF">SBA1_50035</name>
</gene>
<proteinExistence type="predicted"/>
<keyword evidence="1" id="KW-0472">Membrane</keyword>
<keyword evidence="1" id="KW-0812">Transmembrane</keyword>